<feature type="chain" id="PRO_5038906558" evidence="2">
    <location>
        <begin position="26"/>
        <end position="397"/>
    </location>
</feature>
<evidence type="ECO:0000256" key="1">
    <source>
        <dbReference type="SAM" id="MobiDB-lite"/>
    </source>
</evidence>
<name>A0A7X0VF26_9BACL</name>
<evidence type="ECO:0000313" key="5">
    <source>
        <dbReference type="Proteomes" id="UP000547209"/>
    </source>
</evidence>
<dbReference type="Pfam" id="PF13200">
    <property type="entry name" value="DUF4015"/>
    <property type="match status" value="1"/>
</dbReference>
<organism evidence="4 5">
    <name type="scientific">Cohnella nanjingensis</name>
    <dbReference type="NCBI Taxonomy" id="1387779"/>
    <lineage>
        <taxon>Bacteria</taxon>
        <taxon>Bacillati</taxon>
        <taxon>Bacillota</taxon>
        <taxon>Bacilli</taxon>
        <taxon>Bacillales</taxon>
        <taxon>Paenibacillaceae</taxon>
        <taxon>Cohnella</taxon>
    </lineage>
</organism>
<keyword evidence="4" id="KW-0378">Hydrolase</keyword>
<proteinExistence type="predicted"/>
<comment type="caution">
    <text evidence="4">The sequence shown here is derived from an EMBL/GenBank/DDBJ whole genome shotgun (WGS) entry which is preliminary data.</text>
</comment>
<dbReference type="Proteomes" id="UP000547209">
    <property type="component" value="Unassembled WGS sequence"/>
</dbReference>
<dbReference type="EMBL" id="JACJVP010000007">
    <property type="protein sequence ID" value="MBB6670179.1"/>
    <property type="molecule type" value="Genomic_DNA"/>
</dbReference>
<keyword evidence="2" id="KW-0732">Signal</keyword>
<dbReference type="AlphaFoldDB" id="A0A7X0VF26"/>
<evidence type="ECO:0000256" key="2">
    <source>
        <dbReference type="SAM" id="SignalP"/>
    </source>
</evidence>
<evidence type="ECO:0000259" key="3">
    <source>
        <dbReference type="Pfam" id="PF13200"/>
    </source>
</evidence>
<reference evidence="4 5" key="1">
    <citation type="submission" date="2020-08" db="EMBL/GenBank/DDBJ databases">
        <title>Cohnella phylogeny.</title>
        <authorList>
            <person name="Dunlap C."/>
        </authorList>
    </citation>
    <scope>NUCLEOTIDE SEQUENCE [LARGE SCALE GENOMIC DNA]</scope>
    <source>
        <strain evidence="4 5">DSM 28246</strain>
    </source>
</reference>
<protein>
    <submittedName>
        <fullName evidence="4">Putative glycoside hydrolase</fullName>
    </submittedName>
</protein>
<dbReference type="Gene3D" id="3.20.20.80">
    <property type="entry name" value="Glycosidases"/>
    <property type="match status" value="1"/>
</dbReference>
<dbReference type="GO" id="GO:0016787">
    <property type="term" value="F:hydrolase activity"/>
    <property type="evidence" value="ECO:0007669"/>
    <property type="project" value="UniProtKB-KW"/>
</dbReference>
<dbReference type="InterPro" id="IPR025275">
    <property type="entry name" value="DUF4015"/>
</dbReference>
<dbReference type="SUPFAM" id="SSF51445">
    <property type="entry name" value="(Trans)glycosidases"/>
    <property type="match status" value="1"/>
</dbReference>
<dbReference type="InterPro" id="IPR017853">
    <property type="entry name" value="GH"/>
</dbReference>
<feature type="domain" description="DUF4015" evidence="3">
    <location>
        <begin position="78"/>
        <end position="392"/>
    </location>
</feature>
<accession>A0A7X0VF26</accession>
<sequence length="397" mass="43979">MVPNVAWCKKGILSFLVSMVLILHAGCASKPRVAEPQLHPSGMRAAQAASEAEKTEQESRTALTRPAQIKHPQVPVRAIYVTSHVARSKRMEKLVSLVEQTELNAMVIDVNGAFGKVRAASGQVRVVPNRAEPQLRQLVRRLKNRRIYLIARVVTFKDPGLAALQPRLALQAKSGGTWKDKSGSAWIDPYRQEAWQYPLAVAEAAAKMGFDEIQFDYVRFPENGSRVNREVRFHNPEGIGKNEVIRRFLHVASDRVHRAGALVSADVFGLVASPGPDGGIGQSWRTVATEVDVISPMVYPSHYNPGMWGVKQPDLMPGAVVTHALQDAAKQNRKLNEAGMATAQIRPWLQGFTAGWVHPHQRYGAAQIREQVRAARRAGVENYMLWNAASRYQALQT</sequence>
<feature type="signal peptide" evidence="2">
    <location>
        <begin position="1"/>
        <end position="25"/>
    </location>
</feature>
<feature type="region of interest" description="Disordered" evidence="1">
    <location>
        <begin position="35"/>
        <end position="67"/>
    </location>
</feature>
<dbReference type="RefSeq" id="WP_185141625.1">
    <property type="nucleotide sequence ID" value="NZ_JACJVP010000007.1"/>
</dbReference>
<gene>
    <name evidence="4" type="ORF">H7C19_05705</name>
</gene>
<keyword evidence="5" id="KW-1185">Reference proteome</keyword>
<evidence type="ECO:0000313" key="4">
    <source>
        <dbReference type="EMBL" id="MBB6670179.1"/>
    </source>
</evidence>